<sequence>MIRIYHLIKFNTALLTILVFTGGFFHVSFGSERTVEIKKEFRTTNKEDEGSSHFERTIEKNGIKYQLMSLQTDYEEIIYPDSVLTIDSPPFVGNPERYIPQETVEEGGKKYHLTASEILDISMEEKTEYSETSILYRGVEYIDKIPERAQVRVTDEDLNQEQIVELPAVSHVEESNYWDYGFTFPITVSGYQEKSYLLGDTEIPNGVPLIDYADAFLKYLNLPPDYYEITSIAWTGEPELQNGDLVRTAQARGRKAVKNIRSIYGGEVTFPAVKAKVYRGTYVEEGVENQTDLLLYKKIVTAVYERQTREEFSEILRSILTKTVLLTGFLILLIMILILHKKKKRSKTNPASDLNSG</sequence>
<evidence type="ECO:0000256" key="1">
    <source>
        <dbReference type="SAM" id="Phobius"/>
    </source>
</evidence>
<keyword evidence="1" id="KW-0472">Membrane</keyword>
<feature type="transmembrane region" description="Helical" evidence="1">
    <location>
        <begin position="319"/>
        <end position="339"/>
    </location>
</feature>
<dbReference type="OrthoDB" id="1900719at2"/>
<dbReference type="EMBL" id="QOHO01000029">
    <property type="protein sequence ID" value="RFZ79052.1"/>
    <property type="molecule type" value="Genomic_DNA"/>
</dbReference>
<organism evidence="2 3">
    <name type="scientific">Lacrimispora amygdalina</name>
    <dbReference type="NCBI Taxonomy" id="253257"/>
    <lineage>
        <taxon>Bacteria</taxon>
        <taxon>Bacillati</taxon>
        <taxon>Bacillota</taxon>
        <taxon>Clostridia</taxon>
        <taxon>Lachnospirales</taxon>
        <taxon>Lachnospiraceae</taxon>
        <taxon>Lacrimispora</taxon>
    </lineage>
</organism>
<keyword evidence="1" id="KW-1133">Transmembrane helix</keyword>
<accession>A0A3E2NDH5</accession>
<name>A0A3E2NDH5_9FIRM</name>
<evidence type="ECO:0000313" key="2">
    <source>
        <dbReference type="EMBL" id="RFZ79052.1"/>
    </source>
</evidence>
<evidence type="ECO:0000313" key="3">
    <source>
        <dbReference type="Proteomes" id="UP000260680"/>
    </source>
</evidence>
<reference evidence="2 3" key="1">
    <citation type="submission" date="2018-07" db="EMBL/GenBank/DDBJ databases">
        <title>New species, Clostridium PI-S10-A1B.</title>
        <authorList>
            <person name="Krishna G."/>
            <person name="Summeta K."/>
            <person name="Shikha S."/>
            <person name="Prabhu P.B."/>
            <person name="Suresh K."/>
        </authorList>
    </citation>
    <scope>NUCLEOTIDE SEQUENCE [LARGE SCALE GENOMIC DNA]</scope>
    <source>
        <strain evidence="2 3">PI-S10-A1B</strain>
    </source>
</reference>
<dbReference type="Proteomes" id="UP000260680">
    <property type="component" value="Unassembled WGS sequence"/>
</dbReference>
<keyword evidence="1" id="KW-0812">Transmembrane</keyword>
<proteinExistence type="predicted"/>
<dbReference type="RefSeq" id="WP_117416988.1">
    <property type="nucleotide sequence ID" value="NZ_QOHO01000029.1"/>
</dbReference>
<comment type="caution">
    <text evidence="2">The sequence shown here is derived from an EMBL/GenBank/DDBJ whole genome shotgun (WGS) entry which is preliminary data.</text>
</comment>
<protein>
    <submittedName>
        <fullName evidence="2">Uncharacterized protein</fullName>
    </submittedName>
</protein>
<dbReference type="AlphaFoldDB" id="A0A3E2NDH5"/>
<gene>
    <name evidence="2" type="ORF">DS742_10670</name>
</gene>